<sequence>MLRRGGGLGRGARHHRPDRAGRRRRARHRRHPHRVADRLARARSGPRRTRRGGAAAPAGASRGHDRPARGRDHRPRVRHLPRRQGAEVRAGHPAARVRRRPLHLQGPSRAHRRRGAHRARGPGLDQWHAGQRTEGDAHHSRGRRRGAGGRDDVPLPVRGLTVAVLRIRTPGRPAWEVPLDADEVTIGRSEDCEVVVDEDEVSRRHAVLRYGPNGWSIEDLGSRNGLFVNDERVARHVLEGGETLRLGRTVQLELLDDDEAAASAAPPRAAAAPAAGGGGPLGFLRVTEWTLRTTHPRARGREFRLVAASTTVGRDPGAGIQVEDDSISRIHARLDRDAAGLSVTDLKSRNGVRVNGEPVLQAPLEAGDTVEFGDVAFEVGLRHGWSRARLVGAAVAIVALAGVGLGVKITSDALAERGRVERMHAAARRQVAESVREGIDAWRRGDHDFARGYLGYAADVLQLADLAPEGASAARPATLFRNVLRELPESYRDFDFGAVFDTTARGLQRAAIEALPDREFVAHETRRFAIELGQAPNVPDGFVEEVWYWVDAFVQRDRGTINLWLSRSVPLQPVLREELARAHLPEIFAYVAWVESGLNPRAVSPVGAVGLWQLMAPTARQYGLRVEGGGLDERTDPHRATTAAAAYVANLLRKFGPEQFMCALASYNRGEGGVWRAMEKIPDPLMPSSRKYWYLVENRLLPVETSKYVPKIFAVAIIAQNPERFGFRRPGA</sequence>
<feature type="compositionally biased region" description="Basic residues" evidence="2">
    <location>
        <begin position="71"/>
        <end position="82"/>
    </location>
</feature>
<reference evidence="4" key="1">
    <citation type="journal article" date="2020" name="mSystems">
        <title>Genome- and Community-Level Interaction Insights into Carbon Utilization and Element Cycling Functions of Hydrothermarchaeota in Hydrothermal Sediment.</title>
        <authorList>
            <person name="Zhou Z."/>
            <person name="Liu Y."/>
            <person name="Xu W."/>
            <person name="Pan J."/>
            <person name="Luo Z.H."/>
            <person name="Li M."/>
        </authorList>
    </citation>
    <scope>NUCLEOTIDE SEQUENCE [LARGE SCALE GENOMIC DNA]</scope>
    <source>
        <strain evidence="4">SpSt-381</strain>
    </source>
</reference>
<feature type="domain" description="FHA" evidence="3">
    <location>
        <begin position="310"/>
        <end position="359"/>
    </location>
</feature>
<feature type="compositionally biased region" description="Gly residues" evidence="2">
    <location>
        <begin position="1"/>
        <end position="10"/>
    </location>
</feature>
<dbReference type="SUPFAM" id="SSF49879">
    <property type="entry name" value="SMAD/FHA domain"/>
    <property type="match status" value="2"/>
</dbReference>
<dbReference type="Pfam" id="PF00498">
    <property type="entry name" value="FHA"/>
    <property type="match status" value="2"/>
</dbReference>
<proteinExistence type="inferred from homology"/>
<dbReference type="GO" id="GO:0008933">
    <property type="term" value="F:peptidoglycan lytic transglycosylase activity"/>
    <property type="evidence" value="ECO:0007669"/>
    <property type="project" value="InterPro"/>
</dbReference>
<comment type="caution">
    <text evidence="4">The sequence shown here is derived from an EMBL/GenBank/DDBJ whole genome shotgun (WGS) entry which is preliminary data.</text>
</comment>
<feature type="compositionally biased region" description="Basic residues" evidence="2">
    <location>
        <begin position="109"/>
        <end position="120"/>
    </location>
</feature>
<dbReference type="GO" id="GO:0016020">
    <property type="term" value="C:membrane"/>
    <property type="evidence" value="ECO:0007669"/>
    <property type="project" value="InterPro"/>
</dbReference>
<evidence type="ECO:0000259" key="3">
    <source>
        <dbReference type="PROSITE" id="PS50006"/>
    </source>
</evidence>
<feature type="compositionally biased region" description="Basic residues" evidence="2">
    <location>
        <begin position="11"/>
        <end position="33"/>
    </location>
</feature>
<protein>
    <submittedName>
        <fullName evidence="4">FHA domain-containing protein</fullName>
    </submittedName>
</protein>
<dbReference type="SUPFAM" id="SSF53955">
    <property type="entry name" value="Lysozyme-like"/>
    <property type="match status" value="1"/>
</dbReference>
<evidence type="ECO:0000256" key="2">
    <source>
        <dbReference type="SAM" id="MobiDB-lite"/>
    </source>
</evidence>
<dbReference type="InterPro" id="IPR050923">
    <property type="entry name" value="Cell_Proc_Reg/RNA_Proc"/>
</dbReference>
<dbReference type="CDD" id="cd00060">
    <property type="entry name" value="FHA"/>
    <property type="match status" value="2"/>
</dbReference>
<feature type="region of interest" description="Disordered" evidence="2">
    <location>
        <begin position="1"/>
        <end position="154"/>
    </location>
</feature>
<feature type="domain" description="FHA" evidence="3">
    <location>
        <begin position="184"/>
        <end position="233"/>
    </location>
</feature>
<dbReference type="Gene3D" id="1.10.530.10">
    <property type="match status" value="1"/>
</dbReference>
<dbReference type="CDD" id="cd16894">
    <property type="entry name" value="MltD-like"/>
    <property type="match status" value="1"/>
</dbReference>
<comment type="similarity">
    <text evidence="1">Belongs to the transglycosylase Slt family.</text>
</comment>
<dbReference type="InterPro" id="IPR000189">
    <property type="entry name" value="Transglyc_AS"/>
</dbReference>
<dbReference type="InterPro" id="IPR000253">
    <property type="entry name" value="FHA_dom"/>
</dbReference>
<dbReference type="InterPro" id="IPR008258">
    <property type="entry name" value="Transglycosylase_SLT_dom_1"/>
</dbReference>
<organism evidence="4">
    <name type="scientific">Eiseniibacteriota bacterium</name>
    <dbReference type="NCBI Taxonomy" id="2212470"/>
    <lineage>
        <taxon>Bacteria</taxon>
        <taxon>Candidatus Eiseniibacteriota</taxon>
    </lineage>
</organism>
<dbReference type="SMART" id="SM00240">
    <property type="entry name" value="FHA"/>
    <property type="match status" value="2"/>
</dbReference>
<dbReference type="PROSITE" id="PS00922">
    <property type="entry name" value="TRANSGLYCOSYLASE"/>
    <property type="match status" value="1"/>
</dbReference>
<evidence type="ECO:0000256" key="1">
    <source>
        <dbReference type="ARBA" id="ARBA00007734"/>
    </source>
</evidence>
<feature type="compositionally biased region" description="Low complexity" evidence="2">
    <location>
        <begin position="52"/>
        <end position="61"/>
    </location>
</feature>
<dbReference type="InterPro" id="IPR008984">
    <property type="entry name" value="SMAD_FHA_dom_sf"/>
</dbReference>
<dbReference type="AlphaFoldDB" id="A0A832MN48"/>
<accession>A0A832MN48</accession>
<dbReference type="InterPro" id="IPR023346">
    <property type="entry name" value="Lysozyme-like_dom_sf"/>
</dbReference>
<name>A0A832MN48_UNCEI</name>
<gene>
    <name evidence="4" type="ORF">ENR23_09975</name>
</gene>
<dbReference type="Gene3D" id="2.60.200.20">
    <property type="match status" value="2"/>
</dbReference>
<dbReference type="Pfam" id="PF01464">
    <property type="entry name" value="SLT"/>
    <property type="match status" value="1"/>
</dbReference>
<dbReference type="PANTHER" id="PTHR23308">
    <property type="entry name" value="NUCLEAR INHIBITOR OF PROTEIN PHOSPHATASE-1"/>
    <property type="match status" value="1"/>
</dbReference>
<dbReference type="PROSITE" id="PS50006">
    <property type="entry name" value="FHA_DOMAIN"/>
    <property type="match status" value="2"/>
</dbReference>
<dbReference type="EMBL" id="DSQF01000020">
    <property type="protein sequence ID" value="HGZ43733.1"/>
    <property type="molecule type" value="Genomic_DNA"/>
</dbReference>
<evidence type="ECO:0000313" key="4">
    <source>
        <dbReference type="EMBL" id="HGZ43733.1"/>
    </source>
</evidence>
<dbReference type="GO" id="GO:0000270">
    <property type="term" value="P:peptidoglycan metabolic process"/>
    <property type="evidence" value="ECO:0007669"/>
    <property type="project" value="InterPro"/>
</dbReference>